<evidence type="ECO:0000313" key="1">
    <source>
        <dbReference type="EMBL" id="KRX23814.1"/>
    </source>
</evidence>
<protein>
    <submittedName>
        <fullName evidence="1">Uncharacterized protein</fullName>
    </submittedName>
</protein>
<sequence>MRLLCNDLPLDILFFDNLCYVLELKWCYLSSNCCHSLILRLFPIRNLLFLSNKVVDQCQNNYNENRANSQHIGSFTFVTASSLLRLIQLISFPLHVVSVMNGVIDNARVLRLISQKAGISKFILLVAKKVKIF</sequence>
<dbReference type="AlphaFoldDB" id="A0A0V0SAW4"/>
<organism evidence="1 2">
    <name type="scientific">Trichinella nelsoni</name>
    <dbReference type="NCBI Taxonomy" id="6336"/>
    <lineage>
        <taxon>Eukaryota</taxon>
        <taxon>Metazoa</taxon>
        <taxon>Ecdysozoa</taxon>
        <taxon>Nematoda</taxon>
        <taxon>Enoplea</taxon>
        <taxon>Dorylaimia</taxon>
        <taxon>Trichinellida</taxon>
        <taxon>Trichinellidae</taxon>
        <taxon>Trichinella</taxon>
    </lineage>
</organism>
<dbReference type="EMBL" id="JYDL01000021">
    <property type="protein sequence ID" value="KRX23814.1"/>
    <property type="molecule type" value="Genomic_DNA"/>
</dbReference>
<keyword evidence="2" id="KW-1185">Reference proteome</keyword>
<proteinExistence type="predicted"/>
<gene>
    <name evidence="1" type="ORF">T07_6371</name>
</gene>
<dbReference type="Proteomes" id="UP000054630">
    <property type="component" value="Unassembled WGS sequence"/>
</dbReference>
<name>A0A0V0SAW4_9BILA</name>
<reference evidence="1 2" key="1">
    <citation type="submission" date="2015-01" db="EMBL/GenBank/DDBJ databases">
        <title>Evolution of Trichinella species and genotypes.</title>
        <authorList>
            <person name="Korhonen P.K."/>
            <person name="Edoardo P."/>
            <person name="Giuseppe L.R."/>
            <person name="Gasser R.B."/>
        </authorList>
    </citation>
    <scope>NUCLEOTIDE SEQUENCE [LARGE SCALE GENOMIC DNA]</scope>
    <source>
        <strain evidence="1">ISS37</strain>
    </source>
</reference>
<comment type="caution">
    <text evidence="1">The sequence shown here is derived from an EMBL/GenBank/DDBJ whole genome shotgun (WGS) entry which is preliminary data.</text>
</comment>
<evidence type="ECO:0000313" key="2">
    <source>
        <dbReference type="Proteomes" id="UP000054630"/>
    </source>
</evidence>
<dbReference type="OrthoDB" id="10457373at2759"/>
<accession>A0A0V0SAW4</accession>